<keyword evidence="14" id="KW-0539">Nucleus</keyword>
<dbReference type="PROSITE" id="PS51908">
    <property type="entry name" value="ZF_UBZ4"/>
    <property type="match status" value="1"/>
</dbReference>
<keyword evidence="10" id="KW-0833">Ubl conjugation pathway</keyword>
<dbReference type="SMART" id="SM00734">
    <property type="entry name" value="ZnF_Rad18"/>
    <property type="match status" value="1"/>
</dbReference>
<dbReference type="GO" id="GO:0006513">
    <property type="term" value="P:protein monoubiquitination"/>
    <property type="evidence" value="ECO:0007669"/>
    <property type="project" value="InterPro"/>
</dbReference>
<feature type="domain" description="RING-type" evidence="20">
    <location>
        <begin position="25"/>
        <end position="63"/>
    </location>
</feature>
<dbReference type="GO" id="GO:0061630">
    <property type="term" value="F:ubiquitin protein ligase activity"/>
    <property type="evidence" value="ECO:0007669"/>
    <property type="project" value="UniProtKB-EC"/>
</dbReference>
<keyword evidence="8 18" id="KW-0227">DNA damage</keyword>
<dbReference type="CDD" id="cd16529">
    <property type="entry name" value="RING-HC_RAD18"/>
    <property type="match status" value="1"/>
</dbReference>
<evidence type="ECO:0000259" key="20">
    <source>
        <dbReference type="PROSITE" id="PS50089"/>
    </source>
</evidence>
<dbReference type="PANTHER" id="PTHR14134:SF2">
    <property type="entry name" value="E3 UBIQUITIN-PROTEIN LIGASE RAD18"/>
    <property type="match status" value="1"/>
</dbReference>
<comment type="catalytic activity">
    <reaction evidence="1">
        <text>S-ubiquitinyl-[E2 ubiquitin-conjugating enzyme]-L-cysteine + [acceptor protein]-L-lysine = [E2 ubiquitin-conjugating enzyme]-L-cysteine + N(6)-ubiquitinyl-[acceptor protein]-L-lysine.</text>
        <dbReference type="EC" id="2.3.2.27"/>
    </reaction>
</comment>
<evidence type="ECO:0000259" key="21">
    <source>
        <dbReference type="PROSITE" id="PS50800"/>
    </source>
</evidence>
<feature type="region of interest" description="Disordered" evidence="19">
    <location>
        <begin position="171"/>
        <end position="199"/>
    </location>
</feature>
<evidence type="ECO:0000256" key="8">
    <source>
        <dbReference type="ARBA" id="ARBA00022763"/>
    </source>
</evidence>
<organism evidence="23 24">
    <name type="scientific">Phascolarctos cinereus</name>
    <name type="common">Koala</name>
    <dbReference type="NCBI Taxonomy" id="38626"/>
    <lineage>
        <taxon>Eukaryota</taxon>
        <taxon>Metazoa</taxon>
        <taxon>Chordata</taxon>
        <taxon>Craniata</taxon>
        <taxon>Vertebrata</taxon>
        <taxon>Euteleostomi</taxon>
        <taxon>Mammalia</taxon>
        <taxon>Metatheria</taxon>
        <taxon>Diprotodontia</taxon>
        <taxon>Phascolarctidae</taxon>
        <taxon>Phascolarctos</taxon>
    </lineage>
</organism>
<comment type="pathway">
    <text evidence="3">Protein modification; protein ubiquitination.</text>
</comment>
<dbReference type="PANTHER" id="PTHR14134">
    <property type="entry name" value="E3 UBIQUITIN-PROTEIN LIGASE RAD18"/>
    <property type="match status" value="1"/>
</dbReference>
<keyword evidence="6" id="KW-0808">Transferase</keyword>
<evidence type="ECO:0000256" key="5">
    <source>
        <dbReference type="ARBA" id="ARBA00012483"/>
    </source>
</evidence>
<dbReference type="EC" id="2.3.2.27" evidence="5"/>
<dbReference type="Pfam" id="PF13923">
    <property type="entry name" value="zf-C3HC4_2"/>
    <property type="match status" value="1"/>
</dbReference>
<feature type="region of interest" description="Disordered" evidence="19">
    <location>
        <begin position="467"/>
        <end position="509"/>
    </location>
</feature>
<dbReference type="PROSITE" id="PS50800">
    <property type="entry name" value="SAP"/>
    <property type="match status" value="1"/>
</dbReference>
<feature type="domain" description="UBZ4-type" evidence="22">
    <location>
        <begin position="205"/>
        <end position="232"/>
    </location>
</feature>
<protein>
    <recommendedName>
        <fullName evidence="5">RING-type E3 ubiquitin transferase</fullName>
        <ecNumber evidence="5">2.3.2.27</ecNumber>
    </recommendedName>
    <alternativeName>
        <fullName evidence="15 16">RING-type E3 ubiquitin transferase RAD18</fullName>
    </alternativeName>
</protein>
<evidence type="ECO:0000256" key="10">
    <source>
        <dbReference type="ARBA" id="ARBA00022786"/>
    </source>
</evidence>
<feature type="compositionally biased region" description="Basic and acidic residues" evidence="19">
    <location>
        <begin position="486"/>
        <end position="498"/>
    </location>
</feature>
<feature type="domain" description="SAP" evidence="21">
    <location>
        <begin position="252"/>
        <end position="286"/>
    </location>
</feature>
<dbReference type="GO" id="GO:0006301">
    <property type="term" value="P:DNA damage tolerance"/>
    <property type="evidence" value="ECO:0007669"/>
    <property type="project" value="InterPro"/>
</dbReference>
<evidence type="ECO:0000256" key="15">
    <source>
        <dbReference type="ARBA" id="ARBA00031783"/>
    </source>
</evidence>
<keyword evidence="13 18" id="KW-0234">DNA repair</keyword>
<evidence type="ECO:0000256" key="4">
    <source>
        <dbReference type="ARBA" id="ARBA00009506"/>
    </source>
</evidence>
<dbReference type="SMART" id="SM00184">
    <property type="entry name" value="RING"/>
    <property type="match status" value="1"/>
</dbReference>
<evidence type="ECO:0000256" key="18">
    <source>
        <dbReference type="PROSITE-ProRule" id="PRU01256"/>
    </source>
</evidence>
<sequence length="509" mass="58076">MAQPDEDRWPSRLVEMKAVDDLLRCGICFDYFNIAMIIPQCSHNYCSLCIRKFLSYKTQCPTCCVTVTEPELKNNRVLDELVKSFSSARNHLLQFTLDSPPISPLPSCTKNISGKIQVPKVHMRSSFRQENRMMDSYLVKEIHSSIKTPEKPKRVKEGKVNPIGKKLCSSAEIKGASSESREAQRSSSVDGPEKPSTSALKEVTKVECPVCSVSIPEAYINKHLDSCLSREDKKESLRSSINKRKTMPKIVYNLLSDRDLRKKLKEYGLSSQGNKQQLIRRHQEFVHMYNAQCDSLHPKSVAEIVKEVENMEKTRVRLESNTLNENVMVFTKNQTEKEIDDIHSKYRKEHQNEFKLLVDEAKNRYKKTGILLTKQIKQQVEESMEELLPVTIGGEDSKPILTDLSPATVQLPQSKVESQIEMEQDAIDDSSNLSEVQETPLFTTSESGSSSSSDIIRDLIEEKEFLESRSRNKSKMMTARKACRSRTPERDCSNRRSLDVSGNEAQWPK</sequence>
<dbReference type="GO" id="GO:0008270">
    <property type="term" value="F:zinc ion binding"/>
    <property type="evidence" value="ECO:0007669"/>
    <property type="project" value="UniProtKB-KW"/>
</dbReference>
<dbReference type="GO" id="GO:0005634">
    <property type="term" value="C:nucleus"/>
    <property type="evidence" value="ECO:0007669"/>
    <property type="project" value="UniProtKB-SubCell"/>
</dbReference>
<evidence type="ECO:0000256" key="19">
    <source>
        <dbReference type="SAM" id="MobiDB-lite"/>
    </source>
</evidence>
<dbReference type="Proteomes" id="UP000515140">
    <property type="component" value="Unplaced"/>
</dbReference>
<proteinExistence type="inferred from homology"/>
<evidence type="ECO:0000256" key="13">
    <source>
        <dbReference type="ARBA" id="ARBA00023204"/>
    </source>
</evidence>
<dbReference type="PROSITE" id="PS50089">
    <property type="entry name" value="ZF_RING_2"/>
    <property type="match status" value="1"/>
</dbReference>
<comment type="similarity">
    <text evidence="4">Belongs to the RAD18 family.</text>
</comment>
<keyword evidence="12" id="KW-0238">DNA-binding</keyword>
<evidence type="ECO:0000256" key="11">
    <source>
        <dbReference type="ARBA" id="ARBA00022833"/>
    </source>
</evidence>
<evidence type="ECO:0000256" key="6">
    <source>
        <dbReference type="ARBA" id="ARBA00022679"/>
    </source>
</evidence>
<evidence type="ECO:0000256" key="1">
    <source>
        <dbReference type="ARBA" id="ARBA00000900"/>
    </source>
</evidence>
<dbReference type="InterPro" id="IPR039577">
    <property type="entry name" value="Rad18"/>
</dbReference>
<dbReference type="AlphaFoldDB" id="A0A6P5JED2"/>
<evidence type="ECO:0000256" key="12">
    <source>
        <dbReference type="ARBA" id="ARBA00023125"/>
    </source>
</evidence>
<keyword evidence="11" id="KW-0862">Zinc</keyword>
<evidence type="ECO:0000313" key="23">
    <source>
        <dbReference type="Proteomes" id="UP000515140"/>
    </source>
</evidence>
<dbReference type="SMART" id="SM00513">
    <property type="entry name" value="SAP"/>
    <property type="match status" value="1"/>
</dbReference>
<dbReference type="Gene3D" id="3.30.40.10">
    <property type="entry name" value="Zinc/RING finger domain, C3HC4 (zinc finger)"/>
    <property type="match status" value="1"/>
</dbReference>
<keyword evidence="7" id="KW-0479">Metal-binding</keyword>
<evidence type="ECO:0000256" key="16">
    <source>
        <dbReference type="ARBA" id="ARBA00082369"/>
    </source>
</evidence>
<dbReference type="GeneID" id="110199088"/>
<dbReference type="FunFam" id="3.30.160.60:FF:000331">
    <property type="entry name" value="E3 ubiquitin-protein ligase RAD18"/>
    <property type="match status" value="1"/>
</dbReference>
<dbReference type="RefSeq" id="XP_020829449.1">
    <property type="nucleotide sequence ID" value="XM_020973790.1"/>
</dbReference>
<reference evidence="24" key="1">
    <citation type="submission" date="2025-08" db="UniProtKB">
        <authorList>
            <consortium name="RefSeq"/>
        </authorList>
    </citation>
    <scope>IDENTIFICATION</scope>
    <source>
        <tissue evidence="24">Spleen</tissue>
    </source>
</reference>
<dbReference type="PROSITE" id="PS00518">
    <property type="entry name" value="ZF_RING_1"/>
    <property type="match status" value="1"/>
</dbReference>
<evidence type="ECO:0000256" key="17">
    <source>
        <dbReference type="PROSITE-ProRule" id="PRU00175"/>
    </source>
</evidence>
<keyword evidence="23" id="KW-1185">Reference proteome</keyword>
<evidence type="ECO:0000256" key="14">
    <source>
        <dbReference type="ARBA" id="ARBA00023242"/>
    </source>
</evidence>
<dbReference type="KEGG" id="pcw:110199088"/>
<evidence type="ECO:0000256" key="3">
    <source>
        <dbReference type="ARBA" id="ARBA00004906"/>
    </source>
</evidence>
<accession>A0A6P5JED2</accession>
<evidence type="ECO:0000256" key="9">
    <source>
        <dbReference type="ARBA" id="ARBA00022771"/>
    </source>
</evidence>
<dbReference type="InterPro" id="IPR013083">
    <property type="entry name" value="Znf_RING/FYVE/PHD"/>
</dbReference>
<evidence type="ECO:0000256" key="2">
    <source>
        <dbReference type="ARBA" id="ARBA00004123"/>
    </source>
</evidence>
<dbReference type="GO" id="GO:0006281">
    <property type="term" value="P:DNA repair"/>
    <property type="evidence" value="ECO:0007669"/>
    <property type="project" value="UniProtKB-KW"/>
</dbReference>
<dbReference type="InterPro" id="IPR003034">
    <property type="entry name" value="SAP_dom"/>
</dbReference>
<dbReference type="InterPro" id="IPR001841">
    <property type="entry name" value="Znf_RING"/>
</dbReference>
<dbReference type="Gene3D" id="3.30.160.60">
    <property type="entry name" value="Classic Zinc Finger"/>
    <property type="match status" value="1"/>
</dbReference>
<comment type="subcellular location">
    <subcellularLocation>
        <location evidence="2">Nucleus</location>
    </subcellularLocation>
</comment>
<dbReference type="SUPFAM" id="SSF57850">
    <property type="entry name" value="RING/U-box"/>
    <property type="match status" value="1"/>
</dbReference>
<dbReference type="UniPathway" id="UPA00143"/>
<name>A0A6P5JED2_PHACI</name>
<gene>
    <name evidence="24" type="primary">RAD18</name>
</gene>
<dbReference type="InterPro" id="IPR006642">
    <property type="entry name" value="Rad18_UBZ4"/>
</dbReference>
<dbReference type="InterPro" id="IPR017907">
    <property type="entry name" value="Znf_RING_CS"/>
</dbReference>
<dbReference type="InParanoid" id="A0A6P5JED2"/>
<evidence type="ECO:0000313" key="24">
    <source>
        <dbReference type="RefSeq" id="XP_020829449.1"/>
    </source>
</evidence>
<dbReference type="GO" id="GO:0097505">
    <property type="term" value="C:Rad6-Rad18 complex"/>
    <property type="evidence" value="ECO:0007669"/>
    <property type="project" value="TreeGrafter"/>
</dbReference>
<evidence type="ECO:0000259" key="22">
    <source>
        <dbReference type="PROSITE" id="PS51908"/>
    </source>
</evidence>
<dbReference type="FunCoup" id="A0A6P5JED2">
    <property type="interactions" value="1750"/>
</dbReference>
<keyword evidence="9 17" id="KW-0863">Zinc-finger</keyword>
<evidence type="ECO:0000256" key="7">
    <source>
        <dbReference type="ARBA" id="ARBA00022723"/>
    </source>
</evidence>
<dbReference type="CTD" id="56852"/>
<dbReference type="GO" id="GO:0003697">
    <property type="term" value="F:single-stranded DNA binding"/>
    <property type="evidence" value="ECO:0007669"/>
    <property type="project" value="InterPro"/>
</dbReference>
<dbReference type="FunFam" id="3.30.40.10:FF:000172">
    <property type="entry name" value="E3 ubiquitin-protein ligase RAD18"/>
    <property type="match status" value="1"/>
</dbReference>
<dbReference type="Pfam" id="PF02037">
    <property type="entry name" value="SAP"/>
    <property type="match status" value="1"/>
</dbReference>